<dbReference type="Proteomes" id="UP000183107">
    <property type="component" value="Unassembled WGS sequence"/>
</dbReference>
<sequence>MVSFIVNLKQQITEDMKAAMRAGDTKRRDAIRLLRAAIKQREIDERIELDDVAVIAVIEKMLKQRKDSIAQYEAARRDDLADTEKYEVSVLQAYMPEALSDTEVEGIIGKAISAVGAKGQQDMGRVMGVLKSELAGRADMSKVSALVRAKLAT</sequence>
<dbReference type="STRING" id="1266925.GCA_000619905_02494"/>
<dbReference type="Gene3D" id="1.10.10.410">
    <property type="match status" value="1"/>
</dbReference>
<dbReference type="SUPFAM" id="SSF89095">
    <property type="entry name" value="GatB/YqeY motif"/>
    <property type="match status" value="1"/>
</dbReference>
<dbReference type="InterPro" id="IPR023168">
    <property type="entry name" value="GatB_Yqey_C_2"/>
</dbReference>
<dbReference type="InterPro" id="IPR019004">
    <property type="entry name" value="YqeY/Aim41"/>
</dbReference>
<evidence type="ECO:0008006" key="3">
    <source>
        <dbReference type="Google" id="ProtNLM"/>
    </source>
</evidence>
<accession>A0A1I5D555</accession>
<name>A0A1I5D555_9PROT</name>
<dbReference type="PANTHER" id="PTHR28055:SF1">
    <property type="entry name" value="ALTERED INHERITANCE OF MITOCHONDRIA PROTEIN 41, MITOCHONDRIAL"/>
    <property type="match status" value="1"/>
</dbReference>
<gene>
    <name evidence="1" type="ORF">SAMN05216386_2210</name>
</gene>
<organism evidence="1 2">
    <name type="scientific">Nitrosospira briensis</name>
    <dbReference type="NCBI Taxonomy" id="35799"/>
    <lineage>
        <taxon>Bacteria</taxon>
        <taxon>Pseudomonadati</taxon>
        <taxon>Pseudomonadota</taxon>
        <taxon>Betaproteobacteria</taxon>
        <taxon>Nitrosomonadales</taxon>
        <taxon>Nitrosomonadaceae</taxon>
        <taxon>Nitrosospira</taxon>
    </lineage>
</organism>
<protein>
    <recommendedName>
        <fullName evidence="3">Glutamyl-tRNA amidotransferase</fullName>
    </recommendedName>
</protein>
<proteinExistence type="predicted"/>
<evidence type="ECO:0000313" key="2">
    <source>
        <dbReference type="Proteomes" id="UP000183107"/>
    </source>
</evidence>
<evidence type="ECO:0000313" key="1">
    <source>
        <dbReference type="EMBL" id="SFN94378.1"/>
    </source>
</evidence>
<dbReference type="Pfam" id="PF09424">
    <property type="entry name" value="YqeY"/>
    <property type="match status" value="1"/>
</dbReference>
<keyword evidence="2" id="KW-1185">Reference proteome</keyword>
<dbReference type="InterPro" id="IPR042184">
    <property type="entry name" value="YqeY/Aim41_N"/>
</dbReference>
<dbReference type="AlphaFoldDB" id="A0A1I5D555"/>
<dbReference type="Gene3D" id="1.10.1510.10">
    <property type="entry name" value="Uncharacterised protein YqeY/AIM41 PF09424, N-terminal domain"/>
    <property type="match status" value="1"/>
</dbReference>
<dbReference type="InterPro" id="IPR003789">
    <property type="entry name" value="Asn/Gln_tRNA_amidoTrase-B-like"/>
</dbReference>
<reference evidence="2" key="1">
    <citation type="submission" date="2016-10" db="EMBL/GenBank/DDBJ databases">
        <authorList>
            <person name="Varghese N."/>
        </authorList>
    </citation>
    <scope>NUCLEOTIDE SEQUENCE [LARGE SCALE GENOMIC DNA]</scope>
    <source>
        <strain evidence="2">Nsp8</strain>
    </source>
</reference>
<dbReference type="PANTHER" id="PTHR28055">
    <property type="entry name" value="ALTERED INHERITANCE OF MITOCHONDRIA PROTEIN 41, MITOCHONDRIAL"/>
    <property type="match status" value="1"/>
</dbReference>
<dbReference type="EMBL" id="FOVJ01000005">
    <property type="protein sequence ID" value="SFN94378.1"/>
    <property type="molecule type" value="Genomic_DNA"/>
</dbReference>
<dbReference type="GO" id="GO:0016884">
    <property type="term" value="F:carbon-nitrogen ligase activity, with glutamine as amido-N-donor"/>
    <property type="evidence" value="ECO:0007669"/>
    <property type="project" value="InterPro"/>
</dbReference>